<evidence type="ECO:0000313" key="2">
    <source>
        <dbReference type="Proteomes" id="UP001163850"/>
    </source>
</evidence>
<dbReference type="Gene3D" id="3.30.420.10">
    <property type="entry name" value="Ribonuclease H-like superfamily/Ribonuclease H"/>
    <property type="match status" value="1"/>
</dbReference>
<evidence type="ECO:0008006" key="3">
    <source>
        <dbReference type="Google" id="ProtNLM"/>
    </source>
</evidence>
<evidence type="ECO:0000313" key="1">
    <source>
        <dbReference type="EMBL" id="KAJ3988872.1"/>
    </source>
</evidence>
<dbReference type="SUPFAM" id="SSF53098">
    <property type="entry name" value="Ribonuclease H-like"/>
    <property type="match status" value="1"/>
</dbReference>
<dbReference type="AlphaFoldDB" id="A0AA38UXZ9"/>
<accession>A0AA38UXZ9</accession>
<proteinExistence type="predicted"/>
<dbReference type="PANTHER" id="PTHR48475">
    <property type="entry name" value="RIBONUCLEASE H"/>
    <property type="match status" value="1"/>
</dbReference>
<dbReference type="PANTHER" id="PTHR48475:SF1">
    <property type="entry name" value="RNASE H TYPE-1 DOMAIN-CONTAINING PROTEIN"/>
    <property type="match status" value="1"/>
</dbReference>
<reference evidence="1" key="1">
    <citation type="submission" date="2022-08" db="EMBL/GenBank/DDBJ databases">
        <authorList>
            <consortium name="DOE Joint Genome Institute"/>
            <person name="Min B."/>
            <person name="Riley R."/>
            <person name="Sierra-Patev S."/>
            <person name="Naranjo-Ortiz M."/>
            <person name="Looney B."/>
            <person name="Konkel Z."/>
            <person name="Slot J.C."/>
            <person name="Sakamoto Y."/>
            <person name="Steenwyk J.L."/>
            <person name="Rokas A."/>
            <person name="Carro J."/>
            <person name="Camarero S."/>
            <person name="Ferreira P."/>
            <person name="Molpeceres G."/>
            <person name="Ruiz-Duenas F.J."/>
            <person name="Serrano A."/>
            <person name="Henrissat B."/>
            <person name="Drula E."/>
            <person name="Hughes K.W."/>
            <person name="Mata J.L."/>
            <person name="Ishikawa N.K."/>
            <person name="Vargas-Isla R."/>
            <person name="Ushijima S."/>
            <person name="Smith C.A."/>
            <person name="Ahrendt S."/>
            <person name="Andreopoulos W."/>
            <person name="He G."/>
            <person name="Labutti K."/>
            <person name="Lipzen A."/>
            <person name="Ng V."/>
            <person name="Sandor L."/>
            <person name="Barry K."/>
            <person name="Martinez A.T."/>
            <person name="Xiao Y."/>
            <person name="Gibbons J.G."/>
            <person name="Terashima K."/>
            <person name="Hibbett D.S."/>
            <person name="Grigoriev I.V."/>
        </authorList>
    </citation>
    <scope>NUCLEOTIDE SEQUENCE</scope>
    <source>
        <strain evidence="1">TFB7829</strain>
    </source>
</reference>
<sequence>MVAALDWLGKKYNIRHIRIAAYNSQANGTVEVSHRYIRDAIVKACAGDIRKWTSVTPYIFWADRITTRRDSGYSPYYAAHGVEPLLPFDITQATFLLPEITGKLSDDNLIALRAQQLQRREEDLAQIQDRVVQSRFRSIEAFRKHHRNVIRDYKFQPGDLVLVLNKRIEKGISKKSLPRYFGPMVVVKRTRGGNYRLAEVTGVTSKLRYAAFRVIPYYARSSK</sequence>
<dbReference type="EMBL" id="MU801904">
    <property type="protein sequence ID" value="KAJ3988872.1"/>
    <property type="molecule type" value="Genomic_DNA"/>
</dbReference>
<dbReference type="Proteomes" id="UP001163850">
    <property type="component" value="Unassembled WGS sequence"/>
</dbReference>
<protein>
    <recommendedName>
        <fullName evidence="3">Integrase catalytic domain-containing protein</fullName>
    </recommendedName>
</protein>
<dbReference type="GO" id="GO:0003676">
    <property type="term" value="F:nucleic acid binding"/>
    <property type="evidence" value="ECO:0007669"/>
    <property type="project" value="InterPro"/>
</dbReference>
<name>A0AA38UXZ9_9AGAR</name>
<dbReference type="InterPro" id="IPR036397">
    <property type="entry name" value="RNaseH_sf"/>
</dbReference>
<dbReference type="InterPro" id="IPR012337">
    <property type="entry name" value="RNaseH-like_sf"/>
</dbReference>
<gene>
    <name evidence="1" type="ORF">F5890DRAFT_1402351</name>
</gene>
<organism evidence="1 2">
    <name type="scientific">Lentinula detonsa</name>
    <dbReference type="NCBI Taxonomy" id="2804962"/>
    <lineage>
        <taxon>Eukaryota</taxon>
        <taxon>Fungi</taxon>
        <taxon>Dikarya</taxon>
        <taxon>Basidiomycota</taxon>
        <taxon>Agaricomycotina</taxon>
        <taxon>Agaricomycetes</taxon>
        <taxon>Agaricomycetidae</taxon>
        <taxon>Agaricales</taxon>
        <taxon>Marasmiineae</taxon>
        <taxon>Omphalotaceae</taxon>
        <taxon>Lentinula</taxon>
    </lineage>
</organism>
<comment type="caution">
    <text evidence="1">The sequence shown here is derived from an EMBL/GenBank/DDBJ whole genome shotgun (WGS) entry which is preliminary data.</text>
</comment>